<dbReference type="RefSeq" id="XP_035826623.1">
    <property type="nucleotide sequence ID" value="XM_035970730.1"/>
</dbReference>
<dbReference type="InterPro" id="IPR011990">
    <property type="entry name" value="TPR-like_helical_dom_sf"/>
</dbReference>
<sequence length="313" mass="35023">MTNSCMMTPLYSRRAFAYTQIGDLTSAMRDAESVVVLDNRNPDVYCIRALVRSSRNEEKQALQDLDFALGFSPDHVACLVVRGAITRPLAEKLNPDSQSYFNVDTFSHPHILDFYDRLLVTLLVPHTITEINLNPDKPSKKQIESNVELSRLESSSPTRAGSTERLEPFRCGTPAGGDNVLAARRRHDYGEAVRKHNARPKTAADYMALLEKQRKLKAASVPRALSARQCPSQTYCDVTGSALPATTDRTVSGRRTKTASTKMFIFDIPTNYSIPVFQPVNVSEAPRMYYRPWRGDKLPVGDVPHPESALPFY</sequence>
<organism evidence="2 3">
    <name type="scientific">Aplysia californica</name>
    <name type="common">California sea hare</name>
    <dbReference type="NCBI Taxonomy" id="6500"/>
    <lineage>
        <taxon>Eukaryota</taxon>
        <taxon>Metazoa</taxon>
        <taxon>Spiralia</taxon>
        <taxon>Lophotrochozoa</taxon>
        <taxon>Mollusca</taxon>
        <taxon>Gastropoda</taxon>
        <taxon>Heterobranchia</taxon>
        <taxon>Euthyneura</taxon>
        <taxon>Tectipleura</taxon>
        <taxon>Aplysiida</taxon>
        <taxon>Aplysioidea</taxon>
        <taxon>Aplysiidae</taxon>
        <taxon>Aplysia</taxon>
    </lineage>
</organism>
<evidence type="ECO:0000256" key="1">
    <source>
        <dbReference type="SAM" id="MobiDB-lite"/>
    </source>
</evidence>
<dbReference type="GeneID" id="101845111"/>
<accession>A0ABM1VW31</accession>
<gene>
    <name evidence="3" type="primary">LOC101845111</name>
</gene>
<name>A0ABM1VW31_APLCA</name>
<dbReference type="Gene3D" id="1.25.40.10">
    <property type="entry name" value="Tetratricopeptide repeat domain"/>
    <property type="match status" value="1"/>
</dbReference>
<keyword evidence="2" id="KW-1185">Reference proteome</keyword>
<feature type="compositionally biased region" description="Polar residues" evidence="1">
    <location>
        <begin position="144"/>
        <end position="161"/>
    </location>
</feature>
<dbReference type="Proteomes" id="UP000694888">
    <property type="component" value="Unplaced"/>
</dbReference>
<reference evidence="3" key="1">
    <citation type="submission" date="2025-08" db="UniProtKB">
        <authorList>
            <consortium name="RefSeq"/>
        </authorList>
    </citation>
    <scope>IDENTIFICATION</scope>
</reference>
<evidence type="ECO:0000313" key="2">
    <source>
        <dbReference type="Proteomes" id="UP000694888"/>
    </source>
</evidence>
<feature type="region of interest" description="Disordered" evidence="1">
    <location>
        <begin position="133"/>
        <end position="171"/>
    </location>
</feature>
<evidence type="ECO:0000313" key="3">
    <source>
        <dbReference type="RefSeq" id="XP_035826623.1"/>
    </source>
</evidence>
<protein>
    <submittedName>
        <fullName evidence="3">Uncharacterized protein LOC101845111</fullName>
    </submittedName>
</protein>
<proteinExistence type="predicted"/>
<dbReference type="SUPFAM" id="SSF48452">
    <property type="entry name" value="TPR-like"/>
    <property type="match status" value="1"/>
</dbReference>